<evidence type="ECO:0000256" key="1">
    <source>
        <dbReference type="ARBA" id="ARBA00004651"/>
    </source>
</evidence>
<organism evidence="11 12">
    <name type="scientific">Pontibacter toksunensis</name>
    <dbReference type="NCBI Taxonomy" id="1332631"/>
    <lineage>
        <taxon>Bacteria</taxon>
        <taxon>Pseudomonadati</taxon>
        <taxon>Bacteroidota</taxon>
        <taxon>Cytophagia</taxon>
        <taxon>Cytophagales</taxon>
        <taxon>Hymenobacteraceae</taxon>
        <taxon>Pontibacter</taxon>
    </lineage>
</organism>
<evidence type="ECO:0000256" key="6">
    <source>
        <dbReference type="ARBA" id="ARBA00023136"/>
    </source>
</evidence>
<comment type="subcellular location">
    <subcellularLocation>
        <location evidence="1">Cell membrane</location>
        <topology evidence="1">Multi-pass membrane protein</topology>
    </subcellularLocation>
</comment>
<reference evidence="12" key="1">
    <citation type="journal article" date="2019" name="Int. J. Syst. Evol. Microbiol.">
        <title>The Global Catalogue of Microorganisms (GCM) 10K type strain sequencing project: providing services to taxonomists for standard genome sequencing and annotation.</title>
        <authorList>
            <consortium name="The Broad Institute Genomics Platform"/>
            <consortium name="The Broad Institute Genome Sequencing Center for Infectious Disease"/>
            <person name="Wu L."/>
            <person name="Ma J."/>
        </authorList>
    </citation>
    <scope>NUCLEOTIDE SEQUENCE [LARGE SCALE GENOMIC DNA]</scope>
    <source>
        <strain evidence="12">KCTC 23984</strain>
    </source>
</reference>
<evidence type="ECO:0000313" key="11">
    <source>
        <dbReference type="EMBL" id="MFD2999745.1"/>
    </source>
</evidence>
<dbReference type="Gene3D" id="3.30.70.100">
    <property type="match status" value="1"/>
</dbReference>
<dbReference type="PANTHER" id="PTHR43634:SF2">
    <property type="entry name" value="LOW CONDUCTANCE MECHANOSENSITIVE CHANNEL YNAI"/>
    <property type="match status" value="1"/>
</dbReference>
<feature type="domain" description="Mechanosensitive ion channel transmembrane helices 2/3" evidence="10">
    <location>
        <begin position="165"/>
        <end position="202"/>
    </location>
</feature>
<sequence length="396" mass="45779">MNWREIFYMNWKEILAYEFLGNTVAEFLIFVGILLAGLLFKTVLSRLLSRILYKLVDRFTDEDNQPAFKRLLLQPLEVLLLLVFLYFAFLVLDYPLDPTEIREGDHFLKAFAFRTYQVFVIVALTWVIMRFVDFVGMVFKLRTERTSSKLDDQLVPFFKDFAKVLIVIFSFLTMLGAVFGVNVAGLVAGLGVGGLAIAFAAKESLENLLASFTIFLDQPFVVGDLVQVGEIIGIVEKIGFRSTRIRTLEKSFVTLPNKHMIDKPLDNLTLRTFRRAKFDINLTYDTTSEQIRAITRDIQEFIDQHPRTNQDGRIRFLNLGAHSKDVMVLYFVDTMDWNEFIDIKEEINYKIVDIVERHGAEFAFPTQTLHLHRADPKRLEAAASDNHPYYKKSDLE</sequence>
<dbReference type="RefSeq" id="WP_377481935.1">
    <property type="nucleotide sequence ID" value="NZ_JBHUOX010000003.1"/>
</dbReference>
<comment type="caution">
    <text evidence="11">The sequence shown here is derived from an EMBL/GenBank/DDBJ whole genome shotgun (WGS) entry which is preliminary data.</text>
</comment>
<feature type="domain" description="Mechanosensitive ion channel MscS C-terminal" evidence="9">
    <location>
        <begin position="277"/>
        <end position="362"/>
    </location>
</feature>
<accession>A0ABW6BPJ6</accession>
<dbReference type="PANTHER" id="PTHR43634">
    <property type="entry name" value="OW CONDUCTANCE MECHANOSENSITIVE CHANNEL"/>
    <property type="match status" value="1"/>
</dbReference>
<dbReference type="InterPro" id="IPR010920">
    <property type="entry name" value="LSM_dom_sf"/>
</dbReference>
<dbReference type="InterPro" id="IPR023408">
    <property type="entry name" value="MscS_beta-dom_sf"/>
</dbReference>
<gene>
    <name evidence="11" type="ORF">ACFS7Z_05195</name>
</gene>
<evidence type="ECO:0000256" key="7">
    <source>
        <dbReference type="SAM" id="Phobius"/>
    </source>
</evidence>
<evidence type="ECO:0000259" key="8">
    <source>
        <dbReference type="Pfam" id="PF00924"/>
    </source>
</evidence>
<evidence type="ECO:0000259" key="10">
    <source>
        <dbReference type="Pfam" id="PF21088"/>
    </source>
</evidence>
<dbReference type="Pfam" id="PF21082">
    <property type="entry name" value="MS_channel_3rd"/>
    <property type="match status" value="1"/>
</dbReference>
<name>A0ABW6BPJ6_9BACT</name>
<dbReference type="EMBL" id="JBHUOX010000003">
    <property type="protein sequence ID" value="MFD2999745.1"/>
    <property type="molecule type" value="Genomic_DNA"/>
</dbReference>
<dbReference type="InterPro" id="IPR049278">
    <property type="entry name" value="MS_channel_C"/>
</dbReference>
<dbReference type="InterPro" id="IPR006685">
    <property type="entry name" value="MscS_channel_2nd"/>
</dbReference>
<dbReference type="Proteomes" id="UP001597641">
    <property type="component" value="Unassembled WGS sequence"/>
</dbReference>
<dbReference type="Gene3D" id="1.10.287.1260">
    <property type="match status" value="1"/>
</dbReference>
<feature type="transmembrane region" description="Helical" evidence="7">
    <location>
        <begin position="116"/>
        <end position="139"/>
    </location>
</feature>
<dbReference type="SUPFAM" id="SSF82861">
    <property type="entry name" value="Mechanosensitive channel protein MscS (YggB), transmembrane region"/>
    <property type="match status" value="1"/>
</dbReference>
<dbReference type="SUPFAM" id="SSF82689">
    <property type="entry name" value="Mechanosensitive channel protein MscS (YggB), C-terminal domain"/>
    <property type="match status" value="1"/>
</dbReference>
<feature type="transmembrane region" description="Helical" evidence="7">
    <location>
        <begin position="78"/>
        <end position="96"/>
    </location>
</feature>
<evidence type="ECO:0000256" key="3">
    <source>
        <dbReference type="ARBA" id="ARBA00022475"/>
    </source>
</evidence>
<evidence type="ECO:0000313" key="12">
    <source>
        <dbReference type="Proteomes" id="UP001597641"/>
    </source>
</evidence>
<dbReference type="Pfam" id="PF21088">
    <property type="entry name" value="MS_channel_1st"/>
    <property type="match status" value="1"/>
</dbReference>
<keyword evidence="3" id="KW-1003">Cell membrane</keyword>
<dbReference type="InterPro" id="IPR045042">
    <property type="entry name" value="YnaI-like"/>
</dbReference>
<keyword evidence="12" id="KW-1185">Reference proteome</keyword>
<dbReference type="Gene3D" id="2.30.30.60">
    <property type="match status" value="1"/>
</dbReference>
<dbReference type="Pfam" id="PF00924">
    <property type="entry name" value="MS_channel_2nd"/>
    <property type="match status" value="1"/>
</dbReference>
<evidence type="ECO:0000256" key="5">
    <source>
        <dbReference type="ARBA" id="ARBA00022989"/>
    </source>
</evidence>
<protein>
    <submittedName>
        <fullName evidence="11">Mechanosensitive ion channel family protein</fullName>
    </submittedName>
</protein>
<keyword evidence="5 7" id="KW-1133">Transmembrane helix</keyword>
<feature type="domain" description="Mechanosensitive ion channel MscS" evidence="8">
    <location>
        <begin position="204"/>
        <end position="269"/>
    </location>
</feature>
<dbReference type="InterPro" id="IPR011014">
    <property type="entry name" value="MscS_channel_TM-2"/>
</dbReference>
<keyword evidence="4 7" id="KW-0812">Transmembrane</keyword>
<proteinExistence type="inferred from homology"/>
<feature type="transmembrane region" description="Helical" evidence="7">
    <location>
        <begin position="20"/>
        <end position="40"/>
    </location>
</feature>
<dbReference type="InterPro" id="IPR011066">
    <property type="entry name" value="MscS_channel_C_sf"/>
</dbReference>
<evidence type="ECO:0000256" key="4">
    <source>
        <dbReference type="ARBA" id="ARBA00022692"/>
    </source>
</evidence>
<evidence type="ECO:0000256" key="2">
    <source>
        <dbReference type="ARBA" id="ARBA00008017"/>
    </source>
</evidence>
<dbReference type="InterPro" id="IPR049142">
    <property type="entry name" value="MS_channel_1st"/>
</dbReference>
<evidence type="ECO:0000259" key="9">
    <source>
        <dbReference type="Pfam" id="PF21082"/>
    </source>
</evidence>
<comment type="similarity">
    <text evidence="2">Belongs to the MscS (TC 1.A.23) family.</text>
</comment>
<dbReference type="SUPFAM" id="SSF50182">
    <property type="entry name" value="Sm-like ribonucleoproteins"/>
    <property type="match status" value="1"/>
</dbReference>
<feature type="transmembrane region" description="Helical" evidence="7">
    <location>
        <begin position="160"/>
        <end position="177"/>
    </location>
</feature>
<keyword evidence="6 7" id="KW-0472">Membrane</keyword>